<evidence type="ECO:0000256" key="1">
    <source>
        <dbReference type="ARBA" id="ARBA00022737"/>
    </source>
</evidence>
<organism evidence="6 7">
    <name type="scientific">Batillaria attramentaria</name>
    <dbReference type="NCBI Taxonomy" id="370345"/>
    <lineage>
        <taxon>Eukaryota</taxon>
        <taxon>Metazoa</taxon>
        <taxon>Spiralia</taxon>
        <taxon>Lophotrochozoa</taxon>
        <taxon>Mollusca</taxon>
        <taxon>Gastropoda</taxon>
        <taxon>Caenogastropoda</taxon>
        <taxon>Sorbeoconcha</taxon>
        <taxon>Cerithioidea</taxon>
        <taxon>Batillariidae</taxon>
        <taxon>Batillaria</taxon>
    </lineage>
</organism>
<feature type="coiled-coil region" evidence="4">
    <location>
        <begin position="700"/>
        <end position="754"/>
    </location>
</feature>
<sequence length="1002" mass="112489">MDMAPLTEQPQGDWKLFQEKLADFPHSFQMRDQELLTNNTYNSLKNHLEAALRHGYNTSLETAQSTNLLAYALFCLDMSGKALDLLDSVLQLEGQHHNLVTLANKAAILWHMTDRRPAAEEQLQFLQELRKDPENFHYLQVKARAELASSYLRFGYHFNHYAVNILEEVIPEGREPEVWNWKFALAVAHRHTLDLRHVPEDGGNDGTHFKVLAMLQEIVEKSGCDSLCANAKAEVALLIRSTWNPDTAQNLCRAAKTGVMKSSKEALNLGPDEPSVLWNVGKMFRYHRDVMNSRKHLEKAVLLQPSSAAYHHLGLTLKAFATEAKYGKPRARRGKRSDGRRRKKKDRQRDDHDEISEVAPQRAGHRERGGRRGGLPRDLDRGDGSKKETGELRTKPGRGRGRGCGRERGRDKEQSGTEHEQAEGPDTSGRHVEHSGDDLTPRHAEGWREADCGAKFSASCHAGACKPTAQLLAEVSMQEEGVSIADSGIGSLENPEREMESVRSDHQTDAPTHEDDVDEEKSHNEAMDFSTLTLGSDDEVEASGNVSATPAPNVRMMRAVKSAPTGTTRFARTDEYVADAMKYLQLAVEFSCGENTRAIYDLALMHKALGEFKEALNLLADIRGKRLLRSPLDEICALEQEGIILKEMAEREEDEAKRGQLEGEAKSMFDAALTAASEQYSNNPDTRAFIGYIWQSFSVLRELSQNSDQSNEKKMEEKARLNHLVKRHNQLIVLKQELEKLAEEENSKVMLQNHISTLVHQEHYAQALKSAQLLQCKAEGNPKDNMSIDEQYVQMLRLSVCRQALLQQSALPTSTLSTHYFHEAFVEALVSPKDPTSASQATFDTDSGKDDMVFDVMLLYEDEAQGEAAVLRDVLREACGLDVKWMEDAPPNKPELGGVLDIMYRCRLVVVVLVKGRGLSRALGLYLNHAAGKCTTVTLLLKDNCHLPKLLKTHRSRSCPAELLQPNVGRRGQYDVSTRYAIWELFCFLIGCEPDFRLPEIN</sequence>
<dbReference type="SUPFAM" id="SSF48452">
    <property type="entry name" value="TPR-like"/>
    <property type="match status" value="1"/>
</dbReference>
<feature type="compositionally biased region" description="Basic residues" evidence="5">
    <location>
        <begin position="327"/>
        <end position="346"/>
    </location>
</feature>
<keyword evidence="2" id="KW-0802">TPR repeat</keyword>
<evidence type="ECO:0000313" key="6">
    <source>
        <dbReference type="EMBL" id="KAK7498071.1"/>
    </source>
</evidence>
<accession>A0ABD0LF14</accession>
<dbReference type="AlphaFoldDB" id="A0ABD0LF14"/>
<comment type="caution">
    <text evidence="6">The sequence shown here is derived from an EMBL/GenBank/DDBJ whole genome shotgun (WGS) entry which is preliminary data.</text>
</comment>
<gene>
    <name evidence="6" type="ORF">BaRGS_00010659</name>
</gene>
<feature type="region of interest" description="Disordered" evidence="5">
    <location>
        <begin position="487"/>
        <end position="523"/>
    </location>
</feature>
<evidence type="ECO:0008006" key="8">
    <source>
        <dbReference type="Google" id="ProtNLM"/>
    </source>
</evidence>
<feature type="region of interest" description="Disordered" evidence="5">
    <location>
        <begin position="326"/>
        <end position="443"/>
    </location>
</feature>
<keyword evidence="1" id="KW-0677">Repeat</keyword>
<evidence type="ECO:0000313" key="7">
    <source>
        <dbReference type="Proteomes" id="UP001519460"/>
    </source>
</evidence>
<keyword evidence="4" id="KW-0175">Coiled coil</keyword>
<evidence type="ECO:0000256" key="5">
    <source>
        <dbReference type="SAM" id="MobiDB-lite"/>
    </source>
</evidence>
<dbReference type="PANTHER" id="PTHR10271">
    <property type="entry name" value="INTERFERON-INDUCED PROTEIN WITH TETRATRICOPEPTIDE REPEATS"/>
    <property type="match status" value="1"/>
</dbReference>
<protein>
    <recommendedName>
        <fullName evidence="8">Tetratricopeptide repeat-containing protein</fullName>
    </recommendedName>
</protein>
<reference evidence="6 7" key="1">
    <citation type="journal article" date="2023" name="Sci. Data">
        <title>Genome assembly of the Korean intertidal mud-creeper Batillaria attramentaria.</title>
        <authorList>
            <person name="Patra A.K."/>
            <person name="Ho P.T."/>
            <person name="Jun S."/>
            <person name="Lee S.J."/>
            <person name="Kim Y."/>
            <person name="Won Y.J."/>
        </authorList>
    </citation>
    <scope>NUCLEOTIDE SEQUENCE [LARGE SCALE GENOMIC DNA]</scope>
    <source>
        <strain evidence="6">Wonlab-2016</strain>
    </source>
</reference>
<dbReference type="Gene3D" id="1.25.40.10">
    <property type="entry name" value="Tetratricopeptide repeat domain"/>
    <property type="match status" value="1"/>
</dbReference>
<name>A0ABD0LF14_9CAEN</name>
<dbReference type="Proteomes" id="UP001519460">
    <property type="component" value="Unassembled WGS sequence"/>
</dbReference>
<feature type="compositionally biased region" description="Basic and acidic residues" evidence="5">
    <location>
        <begin position="375"/>
        <end position="394"/>
    </location>
</feature>
<feature type="compositionally biased region" description="Basic and acidic residues" evidence="5">
    <location>
        <begin position="494"/>
        <end position="523"/>
    </location>
</feature>
<feature type="region of interest" description="Disordered" evidence="5">
    <location>
        <begin position="532"/>
        <end position="551"/>
    </location>
</feature>
<evidence type="ECO:0000256" key="4">
    <source>
        <dbReference type="SAM" id="Coils"/>
    </source>
</evidence>
<keyword evidence="7" id="KW-1185">Reference proteome</keyword>
<dbReference type="InterPro" id="IPR011990">
    <property type="entry name" value="TPR-like_helical_dom_sf"/>
</dbReference>
<dbReference type="PANTHER" id="PTHR10271:SF0">
    <property type="entry name" value="INTERFERON-INDUCED PROTEIN WITH TETRATRICOPEPTIDE REPEATS 5"/>
    <property type="match status" value="1"/>
</dbReference>
<feature type="compositionally biased region" description="Basic and acidic residues" evidence="5">
    <location>
        <begin position="404"/>
        <end position="443"/>
    </location>
</feature>
<evidence type="ECO:0000256" key="3">
    <source>
        <dbReference type="ARBA" id="ARBA00038336"/>
    </source>
</evidence>
<comment type="similarity">
    <text evidence="3">Belongs to the IFIT family.</text>
</comment>
<evidence type="ECO:0000256" key="2">
    <source>
        <dbReference type="ARBA" id="ARBA00022803"/>
    </source>
</evidence>
<proteinExistence type="inferred from homology"/>
<dbReference type="EMBL" id="JACVVK020000053">
    <property type="protein sequence ID" value="KAK7498071.1"/>
    <property type="molecule type" value="Genomic_DNA"/>
</dbReference>